<evidence type="ECO:0000313" key="3">
    <source>
        <dbReference type="Proteomes" id="UP000249254"/>
    </source>
</evidence>
<keyword evidence="3" id="KW-1185">Reference proteome</keyword>
<protein>
    <submittedName>
        <fullName evidence="2">Uncharacterized protein</fullName>
    </submittedName>
</protein>
<sequence>MKTKIAASLIALTALAAAPALAQTQAAAAPAAASATASAGLSVDKTPISDIIKNEKAKAALEAALPPISQYYDQIGGMTLAQVAPMSQGALDDAKLKSIQAEFDKINAGK</sequence>
<organism evidence="2 3">
    <name type="scientific">Phenylobacterium soli</name>
    <dbReference type="NCBI Taxonomy" id="2170551"/>
    <lineage>
        <taxon>Bacteria</taxon>
        <taxon>Pseudomonadati</taxon>
        <taxon>Pseudomonadota</taxon>
        <taxon>Alphaproteobacteria</taxon>
        <taxon>Caulobacterales</taxon>
        <taxon>Caulobacteraceae</taxon>
        <taxon>Phenylobacterium</taxon>
    </lineage>
</organism>
<proteinExistence type="predicted"/>
<evidence type="ECO:0000256" key="1">
    <source>
        <dbReference type="SAM" id="SignalP"/>
    </source>
</evidence>
<gene>
    <name evidence="2" type="ORF">DJ017_14010</name>
</gene>
<comment type="caution">
    <text evidence="2">The sequence shown here is derived from an EMBL/GenBank/DDBJ whole genome shotgun (WGS) entry which is preliminary data.</text>
</comment>
<keyword evidence="1" id="KW-0732">Signal</keyword>
<dbReference type="EMBL" id="QFYQ01000001">
    <property type="protein sequence ID" value="RAK55545.1"/>
    <property type="molecule type" value="Genomic_DNA"/>
</dbReference>
<feature type="chain" id="PRO_5016437379" evidence="1">
    <location>
        <begin position="23"/>
        <end position="110"/>
    </location>
</feature>
<reference evidence="3" key="1">
    <citation type="submission" date="2018-05" db="EMBL/GenBank/DDBJ databases">
        <authorList>
            <person name="Li X."/>
        </authorList>
    </citation>
    <scope>NUCLEOTIDE SEQUENCE [LARGE SCALE GENOMIC DNA]</scope>
    <source>
        <strain evidence="3">LX32</strain>
    </source>
</reference>
<name>A0A328AMH1_9CAUL</name>
<feature type="signal peptide" evidence="1">
    <location>
        <begin position="1"/>
        <end position="22"/>
    </location>
</feature>
<dbReference type="Proteomes" id="UP000249254">
    <property type="component" value="Unassembled WGS sequence"/>
</dbReference>
<dbReference type="RefSeq" id="WP_111529293.1">
    <property type="nucleotide sequence ID" value="NZ_JBHRSG010000003.1"/>
</dbReference>
<accession>A0A328AMH1</accession>
<evidence type="ECO:0000313" key="2">
    <source>
        <dbReference type="EMBL" id="RAK55545.1"/>
    </source>
</evidence>
<dbReference type="AlphaFoldDB" id="A0A328AMH1"/>